<evidence type="ECO:0000313" key="3">
    <source>
        <dbReference type="EMBL" id="WXB07157.1"/>
    </source>
</evidence>
<dbReference type="InterPro" id="IPR010131">
    <property type="entry name" value="MdtP/NodT-like"/>
</dbReference>
<dbReference type="Pfam" id="PF02321">
    <property type="entry name" value="OEP"/>
    <property type="match status" value="2"/>
</dbReference>
<accession>A0ABZ2L8R4</accession>
<reference evidence="3" key="1">
    <citation type="submission" date="2021-12" db="EMBL/GenBank/DDBJ databases">
        <title>Discovery of the Pendulisporaceae a myxobacterial family with distinct sporulation behavior and unique specialized metabolism.</title>
        <authorList>
            <person name="Garcia R."/>
            <person name="Popoff A."/>
            <person name="Bader C.D."/>
            <person name="Loehr J."/>
            <person name="Walesch S."/>
            <person name="Walt C."/>
            <person name="Boldt J."/>
            <person name="Bunk B."/>
            <person name="Haeckl F.J.F.P.J."/>
            <person name="Gunesch A.P."/>
            <person name="Birkelbach J."/>
            <person name="Nuebel U."/>
            <person name="Pietschmann T."/>
            <person name="Bach T."/>
            <person name="Mueller R."/>
        </authorList>
    </citation>
    <scope>NUCLEOTIDE SEQUENCE</scope>
    <source>
        <strain evidence="3">MSr11367</strain>
    </source>
</reference>
<gene>
    <name evidence="3" type="ORF">LVJ94_07900</name>
</gene>
<dbReference type="PANTHER" id="PTHR30203:SF24">
    <property type="entry name" value="BLR4935 PROTEIN"/>
    <property type="match status" value="1"/>
</dbReference>
<feature type="signal peptide" evidence="2">
    <location>
        <begin position="1"/>
        <end position="21"/>
    </location>
</feature>
<organism evidence="3 4">
    <name type="scientific">Pendulispora rubella</name>
    <dbReference type="NCBI Taxonomy" id="2741070"/>
    <lineage>
        <taxon>Bacteria</taxon>
        <taxon>Pseudomonadati</taxon>
        <taxon>Myxococcota</taxon>
        <taxon>Myxococcia</taxon>
        <taxon>Myxococcales</taxon>
        <taxon>Sorangiineae</taxon>
        <taxon>Pendulisporaceae</taxon>
        <taxon>Pendulispora</taxon>
    </lineage>
</organism>
<sequence>MKRSLGLCAIAVALWAGPAAAEPEGVSRFTLAGYLQEVARGNLELVAQRTNVTIAQAQLGIAKIFPNPQLTGGLLQYDITKKDNPTATTVQLAVPLELGGKRSSRISVAESGVSVAQADTEDFLRLLRAAAANAYIASLHARLVLERKRRTLASLESLVAVNTQRLRVGDIGEALLVQSRVETQQFRAQVLTAEGDVRATDLALVGFMGNEAGPHMRHPLELAGDLRAAANANFDVEGLVRHAMQHRPDLRSAKRRVALARSVVDLTHANRVIDVTLGANWQHNFATSGTTNLPSSDWLGGTLSVPLPFSRVYRGDLDAAYAAESQSNTIARAAEIHVEVEVRQSVARYQAASSRVKLYTQDVLSDADKVLEKTLYNYQRGGATLVEVLVAQRTVDDVYLSYYDALTDSAHTLVDVQQTAAFWDFGL</sequence>
<dbReference type="PANTHER" id="PTHR30203">
    <property type="entry name" value="OUTER MEMBRANE CATION EFFLUX PROTEIN"/>
    <property type="match status" value="1"/>
</dbReference>
<dbReference type="RefSeq" id="WP_394836817.1">
    <property type="nucleotide sequence ID" value="NZ_CP089929.1"/>
</dbReference>
<name>A0ABZ2L8R4_9BACT</name>
<protein>
    <submittedName>
        <fullName evidence="3">TolC family protein</fullName>
    </submittedName>
</protein>
<dbReference type="EMBL" id="CP089983">
    <property type="protein sequence ID" value="WXB07157.1"/>
    <property type="molecule type" value="Genomic_DNA"/>
</dbReference>
<dbReference type="Gene3D" id="1.20.1600.10">
    <property type="entry name" value="Outer membrane efflux proteins (OEP)"/>
    <property type="match status" value="1"/>
</dbReference>
<evidence type="ECO:0000313" key="4">
    <source>
        <dbReference type="Proteomes" id="UP001374803"/>
    </source>
</evidence>
<keyword evidence="4" id="KW-1185">Reference proteome</keyword>
<feature type="chain" id="PRO_5047432172" evidence="2">
    <location>
        <begin position="22"/>
        <end position="427"/>
    </location>
</feature>
<evidence type="ECO:0000256" key="2">
    <source>
        <dbReference type="SAM" id="SignalP"/>
    </source>
</evidence>
<keyword evidence="2" id="KW-0732">Signal</keyword>
<dbReference type="InterPro" id="IPR003423">
    <property type="entry name" value="OMP_efflux"/>
</dbReference>
<comment type="similarity">
    <text evidence="1">Belongs to the outer membrane factor (OMF) (TC 1.B.17) family.</text>
</comment>
<dbReference type="SUPFAM" id="SSF56954">
    <property type="entry name" value="Outer membrane efflux proteins (OEP)"/>
    <property type="match status" value="1"/>
</dbReference>
<evidence type="ECO:0000256" key="1">
    <source>
        <dbReference type="ARBA" id="ARBA00007613"/>
    </source>
</evidence>
<proteinExistence type="inferred from homology"/>
<dbReference type="Proteomes" id="UP001374803">
    <property type="component" value="Chromosome"/>
</dbReference>